<keyword evidence="8" id="KW-0547">Nucleotide-binding</keyword>
<organism evidence="13 14">
    <name type="scientific">Nitrososphaera gargensis (strain Ga9.2)</name>
    <dbReference type="NCBI Taxonomy" id="1237085"/>
    <lineage>
        <taxon>Archaea</taxon>
        <taxon>Nitrososphaerota</taxon>
        <taxon>Nitrososphaeria</taxon>
        <taxon>Nitrososphaerales</taxon>
        <taxon>Nitrososphaeraceae</taxon>
        <taxon>Nitrososphaera</taxon>
    </lineage>
</organism>
<dbReference type="GeneID" id="13795935"/>
<evidence type="ECO:0000256" key="8">
    <source>
        <dbReference type="ARBA" id="ARBA00022741"/>
    </source>
</evidence>
<evidence type="ECO:0000256" key="11">
    <source>
        <dbReference type="ARBA" id="ARBA00048366"/>
    </source>
</evidence>
<dbReference type="BioCyc" id="CNIT1237085:G1324-2070-MONOMER"/>
<reference evidence="13 14" key="1">
    <citation type="journal article" date="2012" name="Environ. Microbiol.">
        <title>The genome of the ammonia-oxidizing Candidatus Nitrososphaera gargensis: insights into metabolic versatility and environmental adaptations.</title>
        <authorList>
            <person name="Spang A."/>
            <person name="Poehlein A."/>
            <person name="Offre P."/>
            <person name="Zumbragel S."/>
            <person name="Haider S."/>
            <person name="Rychlik N."/>
            <person name="Nowka B."/>
            <person name="Schmeisser C."/>
            <person name="Lebedeva E.V."/>
            <person name="Rattei T."/>
            <person name="Bohm C."/>
            <person name="Schmid M."/>
            <person name="Galushko A."/>
            <person name="Hatzenpichler R."/>
            <person name="Weinmaier T."/>
            <person name="Daniel R."/>
            <person name="Schleper C."/>
            <person name="Spieck E."/>
            <person name="Streit W."/>
            <person name="Wagner M."/>
        </authorList>
    </citation>
    <scope>NUCLEOTIDE SEQUENCE [LARGE SCALE GENOMIC DNA]</scope>
    <source>
        <strain evidence="14">Ga9.2</strain>
    </source>
</reference>
<comment type="catalytic activity">
    <reaction evidence="11">
        <text>L-threonine + hydrogencarbonate + ATP = L-threonylcarbamoyladenylate + diphosphate + H2O</text>
        <dbReference type="Rhea" id="RHEA:36407"/>
        <dbReference type="ChEBI" id="CHEBI:15377"/>
        <dbReference type="ChEBI" id="CHEBI:17544"/>
        <dbReference type="ChEBI" id="CHEBI:30616"/>
        <dbReference type="ChEBI" id="CHEBI:33019"/>
        <dbReference type="ChEBI" id="CHEBI:57926"/>
        <dbReference type="ChEBI" id="CHEBI:73682"/>
        <dbReference type="EC" id="2.7.7.87"/>
    </reaction>
</comment>
<dbReference type="RefSeq" id="WP_015019538.1">
    <property type="nucleotide sequence ID" value="NC_018719.1"/>
</dbReference>
<feature type="domain" description="YrdC-like" evidence="12">
    <location>
        <begin position="14"/>
        <end position="199"/>
    </location>
</feature>
<dbReference type="GO" id="GO:0005524">
    <property type="term" value="F:ATP binding"/>
    <property type="evidence" value="ECO:0007669"/>
    <property type="project" value="UniProtKB-KW"/>
</dbReference>
<evidence type="ECO:0000256" key="4">
    <source>
        <dbReference type="ARBA" id="ARBA00022490"/>
    </source>
</evidence>
<keyword evidence="6" id="KW-0819">tRNA processing</keyword>
<evidence type="ECO:0000313" key="13">
    <source>
        <dbReference type="EMBL" id="AFU59003.1"/>
    </source>
</evidence>
<keyword evidence="5" id="KW-0808">Transferase</keyword>
<proteinExistence type="inferred from homology"/>
<dbReference type="STRING" id="1237085.Ngar_c20720"/>
<dbReference type="Proteomes" id="UP000008037">
    <property type="component" value="Chromosome"/>
</dbReference>
<evidence type="ECO:0000256" key="3">
    <source>
        <dbReference type="ARBA" id="ARBA00012584"/>
    </source>
</evidence>
<evidence type="ECO:0000256" key="6">
    <source>
        <dbReference type="ARBA" id="ARBA00022694"/>
    </source>
</evidence>
<dbReference type="PANTHER" id="PTHR17490">
    <property type="entry name" value="SUA5"/>
    <property type="match status" value="1"/>
</dbReference>
<dbReference type="InterPro" id="IPR050156">
    <property type="entry name" value="TC-AMP_synthase_SUA5"/>
</dbReference>
<evidence type="ECO:0000256" key="9">
    <source>
        <dbReference type="ARBA" id="ARBA00022840"/>
    </source>
</evidence>
<evidence type="ECO:0000256" key="5">
    <source>
        <dbReference type="ARBA" id="ARBA00022679"/>
    </source>
</evidence>
<dbReference type="NCBIfam" id="TIGR00057">
    <property type="entry name" value="L-threonylcarbamoyladenylate synthase"/>
    <property type="match status" value="1"/>
</dbReference>
<evidence type="ECO:0000256" key="2">
    <source>
        <dbReference type="ARBA" id="ARBA00007663"/>
    </source>
</evidence>
<dbReference type="PROSITE" id="PS51163">
    <property type="entry name" value="YRDC"/>
    <property type="match status" value="1"/>
</dbReference>
<dbReference type="InParanoid" id="K0IIU5"/>
<evidence type="ECO:0000256" key="7">
    <source>
        <dbReference type="ARBA" id="ARBA00022695"/>
    </source>
</evidence>
<keyword evidence="4" id="KW-0963">Cytoplasm</keyword>
<dbReference type="InterPro" id="IPR017945">
    <property type="entry name" value="DHBP_synth_RibB-like_a/b_dom"/>
</dbReference>
<dbReference type="HOGENOM" id="CLU_031397_3_1_2"/>
<dbReference type="GO" id="GO:0000049">
    <property type="term" value="F:tRNA binding"/>
    <property type="evidence" value="ECO:0007669"/>
    <property type="project" value="TreeGrafter"/>
</dbReference>
<dbReference type="FunCoup" id="K0IIU5">
    <property type="interactions" value="55"/>
</dbReference>
<dbReference type="GO" id="GO:0006450">
    <property type="term" value="P:regulation of translational fidelity"/>
    <property type="evidence" value="ECO:0007669"/>
    <property type="project" value="TreeGrafter"/>
</dbReference>
<dbReference type="KEGG" id="nga:Ngar_c20720"/>
<dbReference type="GO" id="GO:0003725">
    <property type="term" value="F:double-stranded RNA binding"/>
    <property type="evidence" value="ECO:0007669"/>
    <property type="project" value="InterPro"/>
</dbReference>
<dbReference type="EMBL" id="CP002408">
    <property type="protein sequence ID" value="AFU59003.1"/>
    <property type="molecule type" value="Genomic_DNA"/>
</dbReference>
<dbReference type="AlphaFoldDB" id="K0IIU5"/>
<evidence type="ECO:0000313" key="14">
    <source>
        <dbReference type="Proteomes" id="UP000008037"/>
    </source>
</evidence>
<accession>K0IIU5</accession>
<dbReference type="GO" id="GO:0061710">
    <property type="term" value="F:L-threonylcarbamoyladenylate synthase"/>
    <property type="evidence" value="ECO:0007669"/>
    <property type="project" value="UniProtKB-EC"/>
</dbReference>
<sequence length="211" mass="22422">MKKNRQKIVFKCTGDAVARCASVIKSGGVVVFPTDTIYGIGCDPYNDRAVKRIFAIKGRDEKKPLPVLAHSMSDAEKIVSLGKAGRTLAKKYWPGALTIVAPITDSRISRRVTAGSGSLAVRVPANKCVLSLLEQCKYLVGTSANPSGGRPLKSAQEVLESPLHGYDALMDGGLVERGIESTIVDVTGSSPKILREGAIRSSEVLEALGEL</sequence>
<keyword evidence="7" id="KW-0548">Nucleotidyltransferase</keyword>
<dbReference type="Pfam" id="PF01300">
    <property type="entry name" value="Sua5_yciO_yrdC"/>
    <property type="match status" value="1"/>
</dbReference>
<dbReference type="PANTHER" id="PTHR17490:SF16">
    <property type="entry name" value="THREONYLCARBAMOYL-AMP SYNTHASE"/>
    <property type="match status" value="1"/>
</dbReference>
<keyword evidence="14" id="KW-1185">Reference proteome</keyword>
<evidence type="ECO:0000256" key="1">
    <source>
        <dbReference type="ARBA" id="ARBA00004496"/>
    </source>
</evidence>
<dbReference type="OrthoDB" id="39992at2157"/>
<dbReference type="InterPro" id="IPR006070">
    <property type="entry name" value="Sua5-like_dom"/>
</dbReference>
<keyword evidence="9" id="KW-0067">ATP-binding</keyword>
<name>K0IIU5_NITGG</name>
<comment type="subcellular location">
    <subcellularLocation>
        <location evidence="1">Cytoplasm</location>
    </subcellularLocation>
</comment>
<dbReference type="Gene3D" id="3.90.870.10">
    <property type="entry name" value="DHBP synthase"/>
    <property type="match status" value="1"/>
</dbReference>
<gene>
    <name evidence="13" type="ordered locus">Ngar_c20720</name>
</gene>
<dbReference type="SUPFAM" id="SSF55821">
    <property type="entry name" value="YrdC/RibB"/>
    <property type="match status" value="1"/>
</dbReference>
<dbReference type="GO" id="GO:0008033">
    <property type="term" value="P:tRNA processing"/>
    <property type="evidence" value="ECO:0007669"/>
    <property type="project" value="UniProtKB-KW"/>
</dbReference>
<evidence type="ECO:0000256" key="10">
    <source>
        <dbReference type="ARBA" id="ARBA00029774"/>
    </source>
</evidence>
<dbReference type="EC" id="2.7.7.87" evidence="3"/>
<comment type="similarity">
    <text evidence="2">Belongs to the SUA5 family.</text>
</comment>
<evidence type="ECO:0000259" key="12">
    <source>
        <dbReference type="PROSITE" id="PS51163"/>
    </source>
</evidence>
<dbReference type="GO" id="GO:0005737">
    <property type="term" value="C:cytoplasm"/>
    <property type="evidence" value="ECO:0007669"/>
    <property type="project" value="UniProtKB-SubCell"/>
</dbReference>
<protein>
    <recommendedName>
        <fullName evidence="10">L-threonylcarbamoyladenylate synthase</fullName>
        <ecNumber evidence="3">2.7.7.87</ecNumber>
    </recommendedName>
    <alternativeName>
        <fullName evidence="10">L-threonylcarbamoyladenylate synthase</fullName>
    </alternativeName>
</protein>